<dbReference type="GO" id="GO:0043565">
    <property type="term" value="F:sequence-specific DNA binding"/>
    <property type="evidence" value="ECO:0007669"/>
    <property type="project" value="InterPro"/>
</dbReference>
<dbReference type="EMBL" id="AZBU02000010">
    <property type="protein sequence ID" value="TKR62256.1"/>
    <property type="molecule type" value="Genomic_DNA"/>
</dbReference>
<dbReference type="STRING" id="34508.A0A4U5M0S2"/>
<organism evidence="10 11">
    <name type="scientific">Steinernema carpocapsae</name>
    <name type="common">Entomopathogenic nematode</name>
    <dbReference type="NCBI Taxonomy" id="34508"/>
    <lineage>
        <taxon>Eukaryota</taxon>
        <taxon>Metazoa</taxon>
        <taxon>Ecdysozoa</taxon>
        <taxon>Nematoda</taxon>
        <taxon>Chromadorea</taxon>
        <taxon>Rhabditida</taxon>
        <taxon>Tylenchina</taxon>
        <taxon>Panagrolaimomorpha</taxon>
        <taxon>Strongyloidoidea</taxon>
        <taxon>Steinernematidae</taxon>
        <taxon>Steinernema</taxon>
    </lineage>
</organism>
<dbReference type="AlphaFoldDB" id="A0A4U5M0S2"/>
<evidence type="ECO:0000313" key="10">
    <source>
        <dbReference type="EMBL" id="TKR62256.1"/>
    </source>
</evidence>
<dbReference type="SUPFAM" id="SSF57716">
    <property type="entry name" value="Glucocorticoid receptor-like (DNA-binding domain)"/>
    <property type="match status" value="1"/>
</dbReference>
<evidence type="ECO:0000256" key="7">
    <source>
        <dbReference type="ARBA" id="ARBA00023170"/>
    </source>
</evidence>
<keyword evidence="8" id="KW-0539">Nucleus</keyword>
<evidence type="ECO:0000256" key="8">
    <source>
        <dbReference type="ARBA" id="ARBA00023242"/>
    </source>
</evidence>
<sequence>MQMCNICFHTSNISYNYGGFCCQSCTAFFRRSVRSDSHFECKHHPALCEAESFVEVRSPRAKRAVLGRIDDVAELNSLPLLTIQQYTTNPTTGLPIVDSMVHAMRTAFQYRDRFTVDQNQHVGDPDVHQLTHADFRRKTFHDLKVFRYMLDYVPIISGLDKLTKDTILRNSMRLFVSYANSFTHFRQPNPLPGVYYMKPDTYVIKNVDKIAALYENDPSARLPTSKEFYGSLARKSLHNFQFILEHVVGFFQREHFQDEDLAILLLLLILQTNEHAAEPKIKEAVLSLKSCWKEIDTYYQRRNKDPSFWGNLLMLVSSFHTSVSANEEVYRTLQFISGKGALIAIEKRGAVENCKSDDF</sequence>
<evidence type="ECO:0000256" key="6">
    <source>
        <dbReference type="ARBA" id="ARBA00023163"/>
    </source>
</evidence>
<comment type="caution">
    <text evidence="10">The sequence shown here is derived from an EMBL/GenBank/DDBJ whole genome shotgun (WGS) entry which is preliminary data.</text>
</comment>
<feature type="domain" description="Nuclear receptor" evidence="9">
    <location>
        <begin position="1"/>
        <end position="48"/>
    </location>
</feature>
<keyword evidence="5" id="KW-0238">DNA-binding</keyword>
<dbReference type="InterPro" id="IPR035500">
    <property type="entry name" value="NHR-like_dom_sf"/>
</dbReference>
<dbReference type="InterPro" id="IPR013088">
    <property type="entry name" value="Znf_NHR/GATA"/>
</dbReference>
<dbReference type="PANTHER" id="PTHR46011">
    <property type="entry name" value="NUCLEAR HORMONE RECEPTOR FAMILY MEMBER NHR-86-RELATED"/>
    <property type="match status" value="1"/>
</dbReference>
<reference evidence="10 11" key="1">
    <citation type="journal article" date="2015" name="Genome Biol.">
        <title>Comparative genomics of Steinernema reveals deeply conserved gene regulatory networks.</title>
        <authorList>
            <person name="Dillman A.R."/>
            <person name="Macchietto M."/>
            <person name="Porter C.F."/>
            <person name="Rogers A."/>
            <person name="Williams B."/>
            <person name="Antoshechkin I."/>
            <person name="Lee M.M."/>
            <person name="Goodwin Z."/>
            <person name="Lu X."/>
            <person name="Lewis E.E."/>
            <person name="Goodrich-Blair H."/>
            <person name="Stock S.P."/>
            <person name="Adams B.J."/>
            <person name="Sternberg P.W."/>
            <person name="Mortazavi A."/>
        </authorList>
    </citation>
    <scope>NUCLEOTIDE SEQUENCE [LARGE SCALE GENOMIC DNA]</scope>
    <source>
        <strain evidence="10 11">ALL</strain>
    </source>
</reference>
<evidence type="ECO:0000256" key="3">
    <source>
        <dbReference type="ARBA" id="ARBA00022833"/>
    </source>
</evidence>
<evidence type="ECO:0000256" key="2">
    <source>
        <dbReference type="ARBA" id="ARBA00022771"/>
    </source>
</evidence>
<dbReference type="PROSITE" id="PS00031">
    <property type="entry name" value="NUCLEAR_REC_DBD_1"/>
    <property type="match status" value="1"/>
</dbReference>
<dbReference type="OrthoDB" id="10000397at2759"/>
<dbReference type="Gene3D" id="3.30.50.10">
    <property type="entry name" value="Erythroid Transcription Factor GATA-1, subunit A"/>
    <property type="match status" value="1"/>
</dbReference>
<dbReference type="InterPro" id="IPR001628">
    <property type="entry name" value="Znf_hrmn_rcpt"/>
</dbReference>
<dbReference type="GO" id="GO:0008270">
    <property type="term" value="F:zinc ion binding"/>
    <property type="evidence" value="ECO:0007669"/>
    <property type="project" value="UniProtKB-KW"/>
</dbReference>
<accession>A0A4U5M0S2</accession>
<name>A0A4U5M0S2_STECR</name>
<evidence type="ECO:0000256" key="1">
    <source>
        <dbReference type="ARBA" id="ARBA00022723"/>
    </source>
</evidence>
<dbReference type="PROSITE" id="PS51030">
    <property type="entry name" value="NUCLEAR_REC_DBD_2"/>
    <property type="match status" value="1"/>
</dbReference>
<keyword evidence="6" id="KW-0804">Transcription</keyword>
<gene>
    <name evidence="10" type="ORF">L596_026244</name>
</gene>
<keyword evidence="1" id="KW-0479">Metal-binding</keyword>
<dbReference type="Proteomes" id="UP000298663">
    <property type="component" value="Unassembled WGS sequence"/>
</dbReference>
<dbReference type="SMART" id="SM00399">
    <property type="entry name" value="ZnF_C4"/>
    <property type="match status" value="1"/>
</dbReference>
<dbReference type="GO" id="GO:0003700">
    <property type="term" value="F:DNA-binding transcription factor activity"/>
    <property type="evidence" value="ECO:0007669"/>
    <property type="project" value="InterPro"/>
</dbReference>
<evidence type="ECO:0000259" key="9">
    <source>
        <dbReference type="PROSITE" id="PS51030"/>
    </source>
</evidence>
<dbReference type="Pfam" id="PF00105">
    <property type="entry name" value="zf-C4"/>
    <property type="match status" value="1"/>
</dbReference>
<protein>
    <recommendedName>
        <fullName evidence="9">Nuclear receptor domain-containing protein</fullName>
    </recommendedName>
</protein>
<evidence type="ECO:0000313" key="11">
    <source>
        <dbReference type="Proteomes" id="UP000298663"/>
    </source>
</evidence>
<keyword evidence="3" id="KW-0862">Zinc</keyword>
<proteinExistence type="predicted"/>
<keyword evidence="4" id="KW-0805">Transcription regulation</keyword>
<keyword evidence="7" id="KW-0675">Receptor</keyword>
<evidence type="ECO:0000256" key="5">
    <source>
        <dbReference type="ARBA" id="ARBA00023125"/>
    </source>
</evidence>
<keyword evidence="2" id="KW-0863">Zinc-finger</keyword>
<reference evidence="10 11" key="2">
    <citation type="journal article" date="2019" name="G3 (Bethesda)">
        <title>Hybrid Assembly of the Genome of the Entomopathogenic Nematode Steinernema carpocapsae Identifies the X-Chromosome.</title>
        <authorList>
            <person name="Serra L."/>
            <person name="Macchietto M."/>
            <person name="Macias-Munoz A."/>
            <person name="McGill C.J."/>
            <person name="Rodriguez I.M."/>
            <person name="Rodriguez B."/>
            <person name="Murad R."/>
            <person name="Mortazavi A."/>
        </authorList>
    </citation>
    <scope>NUCLEOTIDE SEQUENCE [LARGE SCALE GENOMIC DNA]</scope>
    <source>
        <strain evidence="10 11">ALL</strain>
    </source>
</reference>
<keyword evidence="11" id="KW-1185">Reference proteome</keyword>
<evidence type="ECO:0000256" key="4">
    <source>
        <dbReference type="ARBA" id="ARBA00023015"/>
    </source>
</evidence>
<dbReference type="SUPFAM" id="SSF48508">
    <property type="entry name" value="Nuclear receptor ligand-binding domain"/>
    <property type="match status" value="1"/>
</dbReference>